<organism evidence="1 2">
    <name type="scientific">Pseudomonas phage PaBG</name>
    <dbReference type="NCBI Taxonomy" id="1335230"/>
    <lineage>
        <taxon>Viruses</taxon>
        <taxon>Duplodnaviria</taxon>
        <taxon>Heunggongvirae</taxon>
        <taxon>Uroviricota</taxon>
        <taxon>Caudoviricetes</taxon>
        <taxon>Baikalvirus</taxon>
        <taxon>Baikalvirus PaBG</taxon>
    </lineage>
</organism>
<reference evidence="1 2" key="1">
    <citation type="journal article" date="2014" name="Genome Announc.">
        <title>Complete Genome Sequence of the Novel Giant Pseudomonas Phage PaBG.</title>
        <authorList>
            <person name="Sykilinda N.N."/>
            <person name="Bondar A.A."/>
            <person name="Gorshkova A.S."/>
            <person name="Kurochkina L.P."/>
            <person name="Kulikov E.E."/>
            <person name="Shneider M.M."/>
            <person name="Kadykov V.A."/>
            <person name="Solovjeva N.V."/>
            <person name="Kabilov M.R."/>
            <person name="Mesyanzhinov V.V."/>
            <person name="Vlassov V.V."/>
            <person name="Drukker V.V."/>
            <person name="Miroshnikov K.A."/>
        </authorList>
    </citation>
    <scope>NUCLEOTIDE SEQUENCE [LARGE SCALE GENOMIC DNA]</scope>
</reference>
<protein>
    <submittedName>
        <fullName evidence="1">Uncharacterized protein</fullName>
    </submittedName>
</protein>
<dbReference type="Proteomes" id="UP000015545">
    <property type="component" value="Segment"/>
</dbReference>
<keyword evidence="2" id="KW-1185">Reference proteome</keyword>
<dbReference type="RefSeq" id="YP_008433573.1">
    <property type="nucleotide sequence ID" value="NC_022096.1"/>
</dbReference>
<name>S5WKM7_9CAUD</name>
<proteinExistence type="predicted"/>
<gene>
    <name evidence="1" type="ORF">PaBG_00243</name>
</gene>
<dbReference type="EMBL" id="KF147891">
    <property type="protein sequence ID" value="AGS82126.1"/>
    <property type="molecule type" value="Genomic_DNA"/>
</dbReference>
<evidence type="ECO:0000313" key="1">
    <source>
        <dbReference type="EMBL" id="AGS82126.1"/>
    </source>
</evidence>
<dbReference type="KEGG" id="vg:16574928"/>
<evidence type="ECO:0000313" key="2">
    <source>
        <dbReference type="Proteomes" id="UP000015545"/>
    </source>
</evidence>
<accession>S5WKM7</accession>
<sequence length="150" mass="16427">MALPAAYYQLVYDEKTGDVLSFWNPMRGECPDSPYIEVSLEDHARVQPAPFKFRVIDKRLVEVSDIPKDERPKRPAVSEAIIAGLVIDGVCYALDPKALAVLTLDLSRGSKTCRAIAHTPTGNQLVTLPKEDAKNVASMIADHLVALHCG</sequence>